<dbReference type="RefSeq" id="WP_131207978.1">
    <property type="nucleotide sequence ID" value="NZ_CAXVKO010000012.1"/>
</dbReference>
<proteinExistence type="predicted"/>
<organism evidence="2 4">
    <name type="scientific">Bifidobacterium longum</name>
    <dbReference type="NCBI Taxonomy" id="216816"/>
    <lineage>
        <taxon>Bacteria</taxon>
        <taxon>Bacillati</taxon>
        <taxon>Actinomycetota</taxon>
        <taxon>Actinomycetes</taxon>
        <taxon>Bifidobacteriales</taxon>
        <taxon>Bifidobacteriaceae</taxon>
        <taxon>Bifidobacterium</taxon>
    </lineage>
</organism>
<dbReference type="Proteomes" id="UP001195937">
    <property type="component" value="Unassembled WGS sequence"/>
</dbReference>
<reference evidence="3" key="2">
    <citation type="submission" date="2023-10" db="EMBL/GenBank/DDBJ databases">
        <title>Supernatant from a Refined Defined Microbial Community Protects Mice from Clostridioides difficile Infection.</title>
        <authorList>
            <person name="Douchant K."/>
            <person name="He S.-M."/>
            <person name="Noordhof C."/>
            <person name="Greenlaw J."/>
            <person name="Schroeter K."/>
            <person name="Vancuren S.J."/>
            <person name="Sjaarda C."/>
            <person name="Allen-Vercoe E."/>
            <person name="Gloor G.B."/>
            <person name="Vanner S.J."/>
            <person name="Petrof E.O."/>
            <person name="Sheth P.M."/>
            <person name="Guzman M."/>
        </authorList>
    </citation>
    <scope>NUCLEOTIDE SEQUENCE</scope>
    <source>
        <strain evidence="3">16-6-I_4_FM</strain>
    </source>
</reference>
<comment type="caution">
    <text evidence="2">The sequence shown here is derived from an EMBL/GenBank/DDBJ whole genome shotgun (WGS) entry which is preliminary data.</text>
</comment>
<evidence type="ECO:0000313" key="2">
    <source>
        <dbReference type="EMBL" id="MBV3439458.1"/>
    </source>
</evidence>
<evidence type="ECO:0008006" key="5">
    <source>
        <dbReference type="Google" id="ProtNLM"/>
    </source>
</evidence>
<evidence type="ECO:0000256" key="1">
    <source>
        <dbReference type="SAM" id="Phobius"/>
    </source>
</evidence>
<keyword evidence="1" id="KW-1133">Transmembrane helix</keyword>
<dbReference type="AlphaFoldDB" id="A0AAW4NLM5"/>
<dbReference type="EMBL" id="JAWUDL010000016">
    <property type="protein sequence ID" value="MDW7546818.1"/>
    <property type="molecule type" value="Genomic_DNA"/>
</dbReference>
<name>A0AAW4NLM5_BIFLN</name>
<dbReference type="EMBL" id="JAHOFX010000029">
    <property type="protein sequence ID" value="MBV3439458.1"/>
    <property type="molecule type" value="Genomic_DNA"/>
</dbReference>
<evidence type="ECO:0000313" key="3">
    <source>
        <dbReference type="EMBL" id="MDW7546818.1"/>
    </source>
</evidence>
<accession>A0AAW4NLM5</accession>
<keyword evidence="1" id="KW-0472">Membrane</keyword>
<sequence>MRRSMLDKAFGSKYFSVLFNIFFFVVPLGATTCASMGGLSKGRAKTVWVSASIILALVGAVLAAIEKRHSKTQSRIAGNMHDANAAIIDSLEFIAERISQLLECWDMHSRVTVYAAVKRGGEVVLCPLARRSYNPDLSKEGRTFCRADEGMLSSLWRGEGRGMAKAVFPVDRDEREHWYVSQYHMDEDTVRGLTMYPISMFGVRLEYNREPVGALLFECDDQTRPARFDADFMDGYESNSAVRELVNVLQSEIYAVRTIIPGLIHHETYHSMPEVPVGMLPEKKS</sequence>
<protein>
    <recommendedName>
        <fullName evidence="5">GAF domain-containing protein</fullName>
    </recommendedName>
</protein>
<dbReference type="Proteomes" id="UP001272183">
    <property type="component" value="Unassembled WGS sequence"/>
</dbReference>
<reference evidence="2" key="1">
    <citation type="submission" date="2021-06" db="EMBL/GenBank/DDBJ databases">
        <title>Collection of gut derived symbiotic bacterial strains cultured from healthy donors.</title>
        <authorList>
            <person name="Lin H."/>
            <person name="Littmann E."/>
            <person name="Pamer E.G."/>
        </authorList>
    </citation>
    <scope>NUCLEOTIDE SEQUENCE</scope>
    <source>
        <strain evidence="2">MSK.19.9</strain>
    </source>
</reference>
<evidence type="ECO:0000313" key="4">
    <source>
        <dbReference type="Proteomes" id="UP001195937"/>
    </source>
</evidence>
<gene>
    <name evidence="2" type="ORF">KSW34_10850</name>
    <name evidence="3" type="ORF">SCX10_08305</name>
</gene>
<feature type="transmembrane region" description="Helical" evidence="1">
    <location>
        <begin position="46"/>
        <end position="65"/>
    </location>
</feature>
<keyword evidence="1" id="KW-0812">Transmembrane</keyword>